<evidence type="ECO:0000256" key="1">
    <source>
        <dbReference type="SAM" id="MobiDB-lite"/>
    </source>
</evidence>
<feature type="compositionally biased region" description="Low complexity" evidence="1">
    <location>
        <begin position="41"/>
        <end position="50"/>
    </location>
</feature>
<feature type="region of interest" description="Disordered" evidence="1">
    <location>
        <begin position="26"/>
        <end position="50"/>
    </location>
</feature>
<evidence type="ECO:0000313" key="2">
    <source>
        <dbReference type="EMBL" id="EKC49349.1"/>
    </source>
</evidence>
<reference evidence="2" key="1">
    <citation type="journal article" date="2013" name="Environ. Microbiol.">
        <title>Microbiota from the distal guts of lean and obese adolescents exhibit partial functional redundancy besides clear differences in community structure.</title>
        <authorList>
            <person name="Ferrer M."/>
            <person name="Ruiz A."/>
            <person name="Lanza F."/>
            <person name="Haange S.B."/>
            <person name="Oberbach A."/>
            <person name="Till H."/>
            <person name="Bargiela R."/>
            <person name="Campoy C."/>
            <person name="Segura M.T."/>
            <person name="Richter M."/>
            <person name="von Bergen M."/>
            <person name="Seifert J."/>
            <person name="Suarez A."/>
        </authorList>
    </citation>
    <scope>NUCLEOTIDE SEQUENCE</scope>
</reference>
<dbReference type="AlphaFoldDB" id="K1S1U5"/>
<accession>K1S1U5</accession>
<sequence length="50" mass="5365">KKETITFGLTMLLKAGNDVTINKDDANSMIENEANGDQTDDTSSTESTAQ</sequence>
<organism evidence="2">
    <name type="scientific">human gut metagenome</name>
    <dbReference type="NCBI Taxonomy" id="408170"/>
    <lineage>
        <taxon>unclassified sequences</taxon>
        <taxon>metagenomes</taxon>
        <taxon>organismal metagenomes</taxon>
    </lineage>
</organism>
<comment type="caution">
    <text evidence="2">The sequence shown here is derived from an EMBL/GenBank/DDBJ whole genome shotgun (WGS) entry which is preliminary data.</text>
</comment>
<feature type="non-terminal residue" evidence="2">
    <location>
        <position position="1"/>
    </location>
</feature>
<gene>
    <name evidence="2" type="ORF">LEA_18444</name>
</gene>
<dbReference type="EMBL" id="AJWY01012650">
    <property type="protein sequence ID" value="EKC49349.1"/>
    <property type="molecule type" value="Genomic_DNA"/>
</dbReference>
<name>K1S1U5_9ZZZZ</name>
<proteinExistence type="predicted"/>
<protein>
    <submittedName>
        <fullName evidence="2">Uncharacterized protein</fullName>
    </submittedName>
</protein>